<dbReference type="EMBL" id="JBBPBN010000914">
    <property type="protein sequence ID" value="KAK8481365.1"/>
    <property type="molecule type" value="Genomic_DNA"/>
</dbReference>
<organism evidence="2 3">
    <name type="scientific">Hibiscus sabdariffa</name>
    <name type="common">roselle</name>
    <dbReference type="NCBI Taxonomy" id="183260"/>
    <lineage>
        <taxon>Eukaryota</taxon>
        <taxon>Viridiplantae</taxon>
        <taxon>Streptophyta</taxon>
        <taxon>Embryophyta</taxon>
        <taxon>Tracheophyta</taxon>
        <taxon>Spermatophyta</taxon>
        <taxon>Magnoliopsida</taxon>
        <taxon>eudicotyledons</taxon>
        <taxon>Gunneridae</taxon>
        <taxon>Pentapetalae</taxon>
        <taxon>rosids</taxon>
        <taxon>malvids</taxon>
        <taxon>Malvales</taxon>
        <taxon>Malvaceae</taxon>
        <taxon>Malvoideae</taxon>
        <taxon>Hibiscus</taxon>
    </lineage>
</organism>
<keyword evidence="1" id="KW-0732">Signal</keyword>
<gene>
    <name evidence="2" type="ORF">V6N11_081580</name>
</gene>
<protein>
    <submittedName>
        <fullName evidence="2">Uncharacterized protein</fullName>
    </submittedName>
</protein>
<feature type="chain" id="PRO_5046855127" evidence="1">
    <location>
        <begin position="24"/>
        <end position="105"/>
    </location>
</feature>
<keyword evidence="3" id="KW-1185">Reference proteome</keyword>
<dbReference type="Proteomes" id="UP001396334">
    <property type="component" value="Unassembled WGS sequence"/>
</dbReference>
<evidence type="ECO:0000313" key="3">
    <source>
        <dbReference type="Proteomes" id="UP001396334"/>
    </source>
</evidence>
<sequence length="105" mass="11449">MSFSPSNRHLIVSLLFLLVLSLSKVTFMIAKGRSIMGLLEVGEGQGHQGAREGAVRAHIMRQFKFLLQHSPRTNISQLPYSQLLTQEAMISPITSPCVGNASVAT</sequence>
<evidence type="ECO:0000256" key="1">
    <source>
        <dbReference type="SAM" id="SignalP"/>
    </source>
</evidence>
<comment type="caution">
    <text evidence="2">The sequence shown here is derived from an EMBL/GenBank/DDBJ whole genome shotgun (WGS) entry which is preliminary data.</text>
</comment>
<proteinExistence type="predicted"/>
<feature type="signal peptide" evidence="1">
    <location>
        <begin position="1"/>
        <end position="23"/>
    </location>
</feature>
<reference evidence="2 3" key="1">
    <citation type="journal article" date="2024" name="G3 (Bethesda)">
        <title>Genome assembly of Hibiscus sabdariffa L. provides insights into metabolisms of medicinal natural products.</title>
        <authorList>
            <person name="Kim T."/>
        </authorList>
    </citation>
    <scope>NUCLEOTIDE SEQUENCE [LARGE SCALE GENOMIC DNA]</scope>
    <source>
        <strain evidence="2">TK-2024</strain>
        <tissue evidence="2">Old leaves</tissue>
    </source>
</reference>
<evidence type="ECO:0000313" key="2">
    <source>
        <dbReference type="EMBL" id="KAK8481365.1"/>
    </source>
</evidence>
<accession>A0ABR1ZLB9</accession>
<name>A0ABR1ZLB9_9ROSI</name>